<name>A0A7W7W5N3_9ACTN</name>
<dbReference type="InterPro" id="IPR001647">
    <property type="entry name" value="HTH_TetR"/>
</dbReference>
<protein>
    <submittedName>
        <fullName evidence="7">AcrR family transcriptional regulator</fullName>
    </submittedName>
</protein>
<evidence type="ECO:0000256" key="4">
    <source>
        <dbReference type="ARBA" id="ARBA00023163"/>
    </source>
</evidence>
<feature type="DNA-binding region" description="H-T-H motif" evidence="5">
    <location>
        <begin position="35"/>
        <end position="54"/>
    </location>
</feature>
<dbReference type="RefSeq" id="WP_184584735.1">
    <property type="nucleotide sequence ID" value="NZ_JACHJT010000002.1"/>
</dbReference>
<dbReference type="SUPFAM" id="SSF46689">
    <property type="entry name" value="Homeodomain-like"/>
    <property type="match status" value="1"/>
</dbReference>
<dbReference type="EMBL" id="JACHJT010000002">
    <property type="protein sequence ID" value="MBB4934966.1"/>
    <property type="molecule type" value="Genomic_DNA"/>
</dbReference>
<dbReference type="InterPro" id="IPR039538">
    <property type="entry name" value="BetI_C"/>
</dbReference>
<accession>A0A7W7W5N3</accession>
<keyword evidence="2" id="KW-0805">Transcription regulation</keyword>
<keyword evidence="3 5" id="KW-0238">DNA-binding</keyword>
<dbReference type="InterPro" id="IPR050109">
    <property type="entry name" value="HTH-type_TetR-like_transc_reg"/>
</dbReference>
<dbReference type="Pfam" id="PF13977">
    <property type="entry name" value="TetR_C_6"/>
    <property type="match status" value="1"/>
</dbReference>
<organism evidence="7 8">
    <name type="scientific">Lipingzhangella halophila</name>
    <dbReference type="NCBI Taxonomy" id="1783352"/>
    <lineage>
        <taxon>Bacteria</taxon>
        <taxon>Bacillati</taxon>
        <taxon>Actinomycetota</taxon>
        <taxon>Actinomycetes</taxon>
        <taxon>Streptosporangiales</taxon>
        <taxon>Nocardiopsidaceae</taxon>
        <taxon>Lipingzhangella</taxon>
    </lineage>
</organism>
<keyword evidence="8" id="KW-1185">Reference proteome</keyword>
<reference evidence="7 8" key="1">
    <citation type="submission" date="2020-08" db="EMBL/GenBank/DDBJ databases">
        <title>Sequencing the genomes of 1000 actinobacteria strains.</title>
        <authorList>
            <person name="Klenk H.-P."/>
        </authorList>
    </citation>
    <scope>NUCLEOTIDE SEQUENCE [LARGE SCALE GENOMIC DNA]</scope>
    <source>
        <strain evidence="7 8">DSM 102030</strain>
    </source>
</reference>
<proteinExistence type="predicted"/>
<sequence length="204" mass="22394">MAAHATQGERTEASRRRIIEAGIKVLADEGYRNMTVARIQEVAGLSRGLVGYHFGGKQGLLEAIISGIRDDYINQVVNRLDSGDLSGLDSILRMIETYLDRLGSQPDRHKVLLVLMVESLGELPELRPASQSLNAVMRGQFRGWLTKGTEDGTVRPDADPAVEAGLFEALLRGITLQWLVDPDGFDLAAAKRRALDMTRRSLAP</sequence>
<dbReference type="PANTHER" id="PTHR30055:SF234">
    <property type="entry name" value="HTH-TYPE TRANSCRIPTIONAL REGULATOR BETI"/>
    <property type="match status" value="1"/>
</dbReference>
<comment type="caution">
    <text evidence="7">The sequence shown here is derived from an EMBL/GenBank/DDBJ whole genome shotgun (WGS) entry which is preliminary data.</text>
</comment>
<dbReference type="AlphaFoldDB" id="A0A7W7W5N3"/>
<keyword evidence="1" id="KW-0678">Repressor</keyword>
<evidence type="ECO:0000256" key="2">
    <source>
        <dbReference type="ARBA" id="ARBA00023015"/>
    </source>
</evidence>
<keyword evidence="4" id="KW-0804">Transcription</keyword>
<dbReference type="Pfam" id="PF00440">
    <property type="entry name" value="TetR_N"/>
    <property type="match status" value="1"/>
</dbReference>
<evidence type="ECO:0000313" key="8">
    <source>
        <dbReference type="Proteomes" id="UP000523007"/>
    </source>
</evidence>
<dbReference type="GO" id="GO:0003700">
    <property type="term" value="F:DNA-binding transcription factor activity"/>
    <property type="evidence" value="ECO:0007669"/>
    <property type="project" value="TreeGrafter"/>
</dbReference>
<evidence type="ECO:0000256" key="1">
    <source>
        <dbReference type="ARBA" id="ARBA00022491"/>
    </source>
</evidence>
<gene>
    <name evidence="7" type="ORF">F4561_005860</name>
</gene>
<feature type="domain" description="HTH tetR-type" evidence="6">
    <location>
        <begin position="12"/>
        <end position="72"/>
    </location>
</feature>
<dbReference type="InterPro" id="IPR009057">
    <property type="entry name" value="Homeodomain-like_sf"/>
</dbReference>
<dbReference type="SUPFAM" id="SSF48498">
    <property type="entry name" value="Tetracyclin repressor-like, C-terminal domain"/>
    <property type="match status" value="1"/>
</dbReference>
<evidence type="ECO:0000313" key="7">
    <source>
        <dbReference type="EMBL" id="MBB4934966.1"/>
    </source>
</evidence>
<dbReference type="PANTHER" id="PTHR30055">
    <property type="entry name" value="HTH-TYPE TRANSCRIPTIONAL REGULATOR RUTR"/>
    <property type="match status" value="1"/>
</dbReference>
<dbReference type="Proteomes" id="UP000523007">
    <property type="component" value="Unassembled WGS sequence"/>
</dbReference>
<dbReference type="GO" id="GO:0000976">
    <property type="term" value="F:transcription cis-regulatory region binding"/>
    <property type="evidence" value="ECO:0007669"/>
    <property type="project" value="TreeGrafter"/>
</dbReference>
<dbReference type="PROSITE" id="PS50977">
    <property type="entry name" value="HTH_TETR_2"/>
    <property type="match status" value="1"/>
</dbReference>
<dbReference type="PRINTS" id="PR00455">
    <property type="entry name" value="HTHTETR"/>
</dbReference>
<dbReference type="Gene3D" id="1.10.357.10">
    <property type="entry name" value="Tetracycline Repressor, domain 2"/>
    <property type="match status" value="1"/>
</dbReference>
<dbReference type="InterPro" id="IPR036271">
    <property type="entry name" value="Tet_transcr_reg_TetR-rel_C_sf"/>
</dbReference>
<evidence type="ECO:0000256" key="3">
    <source>
        <dbReference type="ARBA" id="ARBA00023125"/>
    </source>
</evidence>
<evidence type="ECO:0000256" key="5">
    <source>
        <dbReference type="PROSITE-ProRule" id="PRU00335"/>
    </source>
</evidence>
<evidence type="ECO:0000259" key="6">
    <source>
        <dbReference type="PROSITE" id="PS50977"/>
    </source>
</evidence>